<evidence type="ECO:0000313" key="3">
    <source>
        <dbReference type="Proteomes" id="UP001596456"/>
    </source>
</evidence>
<evidence type="ECO:0000313" key="2">
    <source>
        <dbReference type="EMBL" id="MFC7331535.1"/>
    </source>
</evidence>
<keyword evidence="3" id="KW-1185">Reference proteome</keyword>
<sequence>MRDDRSITALVLYAVGGGSVFVSLFLLTSPTVETFAPGLIGLLLGFVLLGLGRVCAHLARIQGLLERRG</sequence>
<gene>
    <name evidence="2" type="ORF">ACFQPS_00035</name>
</gene>
<dbReference type="EMBL" id="JBHTCM010000003">
    <property type="protein sequence ID" value="MFC7331535.1"/>
    <property type="molecule type" value="Genomic_DNA"/>
</dbReference>
<dbReference type="RefSeq" id="WP_377355369.1">
    <property type="nucleotide sequence ID" value="NZ_JBHTCM010000003.1"/>
</dbReference>
<protein>
    <submittedName>
        <fullName evidence="2">Uncharacterized protein</fullName>
    </submittedName>
</protein>
<keyword evidence="1" id="KW-0812">Transmembrane</keyword>
<reference evidence="3" key="1">
    <citation type="journal article" date="2019" name="Int. J. Syst. Evol. Microbiol.">
        <title>The Global Catalogue of Microorganisms (GCM) 10K type strain sequencing project: providing services to taxonomists for standard genome sequencing and annotation.</title>
        <authorList>
            <consortium name="The Broad Institute Genomics Platform"/>
            <consortium name="The Broad Institute Genome Sequencing Center for Infectious Disease"/>
            <person name="Wu L."/>
            <person name="Ma J."/>
        </authorList>
    </citation>
    <scope>NUCLEOTIDE SEQUENCE [LARGE SCALE GENOMIC DNA]</scope>
    <source>
        <strain evidence="3">CGMCC 1.16275</strain>
    </source>
</reference>
<accession>A0ABW2KQF5</accession>
<feature type="transmembrane region" description="Helical" evidence="1">
    <location>
        <begin position="39"/>
        <end position="59"/>
    </location>
</feature>
<name>A0ABW2KQF5_9PROT</name>
<evidence type="ECO:0000256" key="1">
    <source>
        <dbReference type="SAM" id="Phobius"/>
    </source>
</evidence>
<comment type="caution">
    <text evidence="2">The sequence shown here is derived from an EMBL/GenBank/DDBJ whole genome shotgun (WGS) entry which is preliminary data.</text>
</comment>
<proteinExistence type="predicted"/>
<dbReference type="Proteomes" id="UP001596456">
    <property type="component" value="Unassembled WGS sequence"/>
</dbReference>
<organism evidence="2 3">
    <name type="scientific">Rhodocista pekingensis</name>
    <dbReference type="NCBI Taxonomy" id="201185"/>
    <lineage>
        <taxon>Bacteria</taxon>
        <taxon>Pseudomonadati</taxon>
        <taxon>Pseudomonadota</taxon>
        <taxon>Alphaproteobacteria</taxon>
        <taxon>Rhodospirillales</taxon>
        <taxon>Azospirillaceae</taxon>
        <taxon>Rhodocista</taxon>
    </lineage>
</organism>
<feature type="transmembrane region" description="Helical" evidence="1">
    <location>
        <begin position="7"/>
        <end position="27"/>
    </location>
</feature>
<keyword evidence="1" id="KW-0472">Membrane</keyword>
<keyword evidence="1" id="KW-1133">Transmembrane helix</keyword>